<dbReference type="PANTHER" id="PTHR44591:SF3">
    <property type="entry name" value="RESPONSE REGULATORY DOMAIN-CONTAINING PROTEIN"/>
    <property type="match status" value="1"/>
</dbReference>
<dbReference type="Gene3D" id="3.40.50.2300">
    <property type="match status" value="1"/>
</dbReference>
<evidence type="ECO:0000313" key="5">
    <source>
        <dbReference type="EMBL" id="MFC1799920.1"/>
    </source>
</evidence>
<sequence>METINRSMPDELSTIRIAVIDDDEDIVAVLGEVLKRAGYEPDLYSSSSDALLAATSQEYDLVVSDLEMPEVSGSEILTSVKRVFPLTEVIMITGYASVKTASDAMHQGAHSYLSKPLTSTQIVAHVKKAIEKRLLALDNQRLIFELSNTNETLQNKVRELAHLNGLLKQTQEDLVKVERLAAIGEVVVSINHCINNSISGIKAAVRFMKSIG</sequence>
<dbReference type="SUPFAM" id="SSF52172">
    <property type="entry name" value="CheY-like"/>
    <property type="match status" value="1"/>
</dbReference>
<evidence type="ECO:0000256" key="1">
    <source>
        <dbReference type="ARBA" id="ARBA00022553"/>
    </source>
</evidence>
<name>A0ABV6YPB1_UNCEI</name>
<feature type="domain" description="Response regulatory" evidence="4">
    <location>
        <begin position="16"/>
        <end position="130"/>
    </location>
</feature>
<evidence type="ECO:0000259" key="4">
    <source>
        <dbReference type="PROSITE" id="PS50110"/>
    </source>
</evidence>
<feature type="modified residue" description="4-aspartylphosphate" evidence="2">
    <location>
        <position position="65"/>
    </location>
</feature>
<comment type="caution">
    <text evidence="5">The sequence shown here is derived from an EMBL/GenBank/DDBJ whole genome shotgun (WGS) entry which is preliminary data.</text>
</comment>
<keyword evidence="3" id="KW-0175">Coiled coil</keyword>
<dbReference type="EMBL" id="JBHPEI010000043">
    <property type="protein sequence ID" value="MFC1799920.1"/>
    <property type="molecule type" value="Genomic_DNA"/>
</dbReference>
<evidence type="ECO:0000256" key="2">
    <source>
        <dbReference type="PROSITE-ProRule" id="PRU00169"/>
    </source>
</evidence>
<feature type="coiled-coil region" evidence="3">
    <location>
        <begin position="153"/>
        <end position="180"/>
    </location>
</feature>
<dbReference type="InterPro" id="IPR001789">
    <property type="entry name" value="Sig_transdc_resp-reg_receiver"/>
</dbReference>
<dbReference type="InterPro" id="IPR050595">
    <property type="entry name" value="Bact_response_regulator"/>
</dbReference>
<evidence type="ECO:0000313" key="6">
    <source>
        <dbReference type="Proteomes" id="UP001594288"/>
    </source>
</evidence>
<gene>
    <name evidence="5" type="ORF">ACFL2Z_03310</name>
</gene>
<organism evidence="5 6">
    <name type="scientific">Eiseniibacteriota bacterium</name>
    <dbReference type="NCBI Taxonomy" id="2212470"/>
    <lineage>
        <taxon>Bacteria</taxon>
        <taxon>Candidatus Eiseniibacteriota</taxon>
    </lineage>
</organism>
<keyword evidence="6" id="KW-1185">Reference proteome</keyword>
<keyword evidence="1 2" id="KW-0597">Phosphoprotein</keyword>
<evidence type="ECO:0000256" key="3">
    <source>
        <dbReference type="SAM" id="Coils"/>
    </source>
</evidence>
<dbReference type="PANTHER" id="PTHR44591">
    <property type="entry name" value="STRESS RESPONSE REGULATOR PROTEIN 1"/>
    <property type="match status" value="1"/>
</dbReference>
<accession>A0ABV6YPB1</accession>
<dbReference type="SMART" id="SM00448">
    <property type="entry name" value="REC"/>
    <property type="match status" value="1"/>
</dbReference>
<dbReference type="Proteomes" id="UP001594288">
    <property type="component" value="Unassembled WGS sequence"/>
</dbReference>
<dbReference type="InterPro" id="IPR011006">
    <property type="entry name" value="CheY-like_superfamily"/>
</dbReference>
<feature type="non-terminal residue" evidence="5">
    <location>
        <position position="212"/>
    </location>
</feature>
<reference evidence="5 6" key="1">
    <citation type="submission" date="2024-09" db="EMBL/GenBank/DDBJ databases">
        <authorList>
            <person name="D'Angelo T."/>
        </authorList>
    </citation>
    <scope>NUCLEOTIDE SEQUENCE [LARGE SCALE GENOMIC DNA]</scope>
    <source>
        <strain evidence="5">SAG AM-311-F02</strain>
    </source>
</reference>
<dbReference type="PROSITE" id="PS50110">
    <property type="entry name" value="RESPONSE_REGULATORY"/>
    <property type="match status" value="1"/>
</dbReference>
<proteinExistence type="predicted"/>
<dbReference type="Gene3D" id="1.10.287.130">
    <property type="match status" value="1"/>
</dbReference>
<protein>
    <submittedName>
        <fullName evidence="5">Response regulator</fullName>
    </submittedName>
</protein>
<dbReference type="Pfam" id="PF00072">
    <property type="entry name" value="Response_reg"/>
    <property type="match status" value="1"/>
</dbReference>